<keyword evidence="2" id="KW-1185">Reference proteome</keyword>
<dbReference type="EMBL" id="CALBWS010000044">
    <property type="protein sequence ID" value="CAH2717337.1"/>
    <property type="molecule type" value="Genomic_DNA"/>
</dbReference>
<protein>
    <submittedName>
        <fullName evidence="1">Uncharacterized protein</fullName>
    </submittedName>
</protein>
<dbReference type="Proteomes" id="UP000838308">
    <property type="component" value="Unassembled WGS sequence"/>
</dbReference>
<name>A0ABN8KY11_9BACI</name>
<organism evidence="1 2">
    <name type="scientific">Neobacillus rhizosphaerae</name>
    <dbReference type="NCBI Taxonomy" id="2880965"/>
    <lineage>
        <taxon>Bacteria</taxon>
        <taxon>Bacillati</taxon>
        <taxon>Bacillota</taxon>
        <taxon>Bacilli</taxon>
        <taxon>Bacillales</taxon>
        <taxon>Bacillaceae</taxon>
        <taxon>Neobacillus</taxon>
    </lineage>
</organism>
<evidence type="ECO:0000313" key="2">
    <source>
        <dbReference type="Proteomes" id="UP000838308"/>
    </source>
</evidence>
<accession>A0ABN8KY11</accession>
<evidence type="ECO:0000313" key="1">
    <source>
        <dbReference type="EMBL" id="CAH2717337.1"/>
    </source>
</evidence>
<gene>
    <name evidence="1" type="ORF">BACCIP111895_04529</name>
</gene>
<proteinExistence type="predicted"/>
<reference evidence="1" key="1">
    <citation type="submission" date="2022-04" db="EMBL/GenBank/DDBJ databases">
        <authorList>
            <person name="Criscuolo A."/>
        </authorList>
    </citation>
    <scope>NUCLEOTIDE SEQUENCE</scope>
    <source>
        <strain evidence="1">CIP111895</strain>
    </source>
</reference>
<comment type="caution">
    <text evidence="1">The sequence shown here is derived from an EMBL/GenBank/DDBJ whole genome shotgun (WGS) entry which is preliminary data.</text>
</comment>
<sequence length="34" mass="3965">MRIFKTVILGFSEKEMYGTFDLINIIKTNENLGK</sequence>